<dbReference type="EMBL" id="KU950310">
    <property type="protein sequence ID" value="AMW88370.1"/>
    <property type="molecule type" value="Genomic_DNA"/>
</dbReference>
<accession>A0A286JZZ6</accession>
<geneLocation type="plasmid" evidence="2">
    <name>pMG1_RT685</name>
</geneLocation>
<proteinExistence type="predicted"/>
<reference evidence="2" key="1">
    <citation type="submission" date="2016-03" db="EMBL/GenBank/DDBJ databases">
        <title>The evolution of Pseudomonas syringae pv. actinidiae in New Zealand.</title>
        <authorList>
            <person name="Taiaroa G."/>
            <person name="Poulter R.T.M."/>
            <person name="Lamont I."/>
            <person name="Stockwell P."/>
            <person name="Butler M.I."/>
        </authorList>
    </citation>
    <scope>NUCLEOTIDE SEQUENCE</scope>
    <source>
        <strain evidence="2">RT685</strain>
        <plasmid evidence="2">pMG1_RT685</plasmid>
    </source>
</reference>
<protein>
    <submittedName>
        <fullName evidence="1">Uncharacterized protein</fullName>
    </submittedName>
</protein>
<keyword evidence="1" id="KW-0614">Plasmid</keyword>
<evidence type="ECO:0000313" key="2">
    <source>
        <dbReference type="EMBL" id="ARO44777.1"/>
    </source>
</evidence>
<organism evidence="1">
    <name type="scientific">Pseudomonas syringae pv. actinidiae</name>
    <dbReference type="NCBI Taxonomy" id="103796"/>
    <lineage>
        <taxon>Bacteria</taxon>
        <taxon>Pseudomonadati</taxon>
        <taxon>Pseudomonadota</taxon>
        <taxon>Gammaproteobacteria</taxon>
        <taxon>Pseudomonadales</taxon>
        <taxon>Pseudomonadaceae</taxon>
        <taxon>Pseudomonas</taxon>
        <taxon>Pseudomonas syringae</taxon>
    </lineage>
</organism>
<sequence>MAGSYIADLFGVLDGVTDSETRELGGRTAASEGVITLNPSKSALGH</sequence>
<evidence type="ECO:0000313" key="1">
    <source>
        <dbReference type="EMBL" id="AMW88370.1"/>
    </source>
</evidence>
<reference evidence="1" key="2">
    <citation type="submission" date="2016-03" db="EMBL/GenBank/DDBJ databases">
        <title>The evolution of Pseudomonas syringe pv. actinidiae in New Zealand.</title>
        <authorList>
            <person name="Butler M.I."/>
            <person name="Taiaroa G."/>
            <person name="Stockwell P."/>
            <person name="Lamont I."/>
            <person name="Poulter R."/>
        </authorList>
    </citation>
    <scope>NUCLEOTIDE SEQUENCE</scope>
    <source>
        <strain evidence="1">SR198</strain>
        <plasmid evidence="1">pMG2_SR198</plasmid>
    </source>
</reference>
<dbReference type="EMBL" id="KX009059">
    <property type="protein sequence ID" value="ARO44777.1"/>
    <property type="molecule type" value="Genomic_DNA"/>
</dbReference>
<name>A0A286JZZ6_PSESF</name>
<dbReference type="AlphaFoldDB" id="A0A286JZZ6"/>
<geneLocation type="plasmid" evidence="1">
    <name>pMG2_SR198</name>
</geneLocation>